<feature type="transmembrane region" description="Helical" evidence="6">
    <location>
        <begin position="324"/>
        <end position="347"/>
    </location>
</feature>
<keyword evidence="4 6" id="KW-1133">Transmembrane helix</keyword>
<keyword evidence="8" id="KW-1185">Reference proteome</keyword>
<dbReference type="GO" id="GO:0005886">
    <property type="term" value="C:plasma membrane"/>
    <property type="evidence" value="ECO:0007669"/>
    <property type="project" value="UniProtKB-SubCell"/>
</dbReference>
<keyword evidence="5 6" id="KW-0472">Membrane</keyword>
<evidence type="ECO:0000256" key="5">
    <source>
        <dbReference type="ARBA" id="ARBA00023136"/>
    </source>
</evidence>
<organism evidence="7 8">
    <name type="scientific">Hypsibius exemplaris</name>
    <name type="common">Freshwater tardigrade</name>
    <dbReference type="NCBI Taxonomy" id="2072580"/>
    <lineage>
        <taxon>Eukaryota</taxon>
        <taxon>Metazoa</taxon>
        <taxon>Ecdysozoa</taxon>
        <taxon>Tardigrada</taxon>
        <taxon>Eutardigrada</taxon>
        <taxon>Parachela</taxon>
        <taxon>Hypsibioidea</taxon>
        <taxon>Hypsibiidae</taxon>
        <taxon>Hypsibius</taxon>
    </lineage>
</organism>
<feature type="transmembrane region" description="Helical" evidence="6">
    <location>
        <begin position="276"/>
        <end position="298"/>
    </location>
</feature>
<keyword evidence="3 6" id="KW-0812">Transmembrane</keyword>
<sequence>MTAERMSPDSRTGGPLCYSESVRNRSRAECTDLPWCIIFLLFLIFLIVTGVVAVLFGSPFRLLYGQDSFGNICGVKNDPIQDREMTGQDMTDRPFVFSYDITKPRDSLKMCVSRCPHRRLSTLKELETFAAREKSRLCRYDLAVADYVNSDAANVTRAQCEFLRSDGSSVEVLKDYGDEGCLIKILQWAEGYGSCPKLPVNPTVQILNRCVPNKADASAAVVYDFYAYLNSFDFYSRVMADLYASYREITGVCVSAFLVSVMILLVMHFIPAAAIPVIVAVVLLSGSAATGLLWWAWATLKSSLDYRMYSAQYDVLREETKNEIVLLVFAIAATLFTIVIFLLLLLVRRNTSHVVRMFQEGSRCIRQIPFLLLQPLWTFLCLGLFFVSWACVMLCLATSDFPRFVRKEIQFSNGNATFGIPYTTVTLIEYDDHTFLRLLWLCYAVALVWVSEFILACQHMVVAGAVSMWYFEKDKKECHGPVMAATKQLIFHHLGSVALGSILITIFKVPRLIRQYSKKVLKLKRTNGCLRVTRFLNHITHNAYAIVAVQGTNFIPAAKEAYSLLAENSLNEMLGVNSLGDFVIFLGKCAVTGVAAVIGFLSMKYDPQLHLYAIPLLLCCIFAYFIAHSVLSLYEVVIDTLFLCYCEDLRIHEFCSEASDTVDSANHQRFKQAYFASASLQEFMRTRIKRSNDVELHEDADEPLATQ</sequence>
<protein>
    <recommendedName>
        <fullName evidence="6">Choline transporter-like protein</fullName>
    </recommendedName>
</protein>
<dbReference type="Pfam" id="PF04515">
    <property type="entry name" value="Choline_transpo"/>
    <property type="match status" value="1"/>
</dbReference>
<dbReference type="EMBL" id="MTYJ01000361">
    <property type="protein sequence ID" value="OWA53979.1"/>
    <property type="molecule type" value="Genomic_DNA"/>
</dbReference>
<dbReference type="PANTHER" id="PTHR12385">
    <property type="entry name" value="CHOLINE TRANSPORTER-LIKE (SLC FAMILY 44)"/>
    <property type="match status" value="1"/>
</dbReference>
<evidence type="ECO:0000313" key="7">
    <source>
        <dbReference type="EMBL" id="OWA53979.1"/>
    </source>
</evidence>
<dbReference type="OrthoDB" id="420519at2759"/>
<feature type="transmembrane region" description="Helical" evidence="6">
    <location>
        <begin position="37"/>
        <end position="56"/>
    </location>
</feature>
<feature type="transmembrane region" description="Helical" evidence="6">
    <location>
        <begin position="582"/>
        <end position="603"/>
    </location>
</feature>
<feature type="transmembrane region" description="Helical" evidence="6">
    <location>
        <begin position="376"/>
        <end position="397"/>
    </location>
</feature>
<comment type="subcellular location">
    <subcellularLocation>
        <location evidence="6">Cell membrane</location>
        <topology evidence="6">Multi-pass membrane protein</topology>
    </subcellularLocation>
    <subcellularLocation>
        <location evidence="1">Membrane</location>
        <topology evidence="1">Multi-pass membrane protein</topology>
    </subcellularLocation>
</comment>
<reference evidence="8" key="1">
    <citation type="submission" date="2017-01" db="EMBL/GenBank/DDBJ databases">
        <title>Comparative genomics of anhydrobiosis in the tardigrade Hypsibius dujardini.</title>
        <authorList>
            <person name="Yoshida Y."/>
            <person name="Koutsovoulos G."/>
            <person name="Laetsch D."/>
            <person name="Stevens L."/>
            <person name="Kumar S."/>
            <person name="Horikawa D."/>
            <person name="Ishino K."/>
            <person name="Komine S."/>
            <person name="Tomita M."/>
            <person name="Blaxter M."/>
            <person name="Arakawa K."/>
        </authorList>
    </citation>
    <scope>NUCLEOTIDE SEQUENCE [LARGE SCALE GENOMIC DNA]</scope>
    <source>
        <strain evidence="8">Z151</strain>
    </source>
</reference>
<dbReference type="InterPro" id="IPR007603">
    <property type="entry name" value="Choline_transptr-like"/>
</dbReference>
<accession>A0A9X6NQ65</accession>
<feature type="transmembrane region" description="Helical" evidence="6">
    <location>
        <begin position="490"/>
        <end position="509"/>
    </location>
</feature>
<comment type="function">
    <text evidence="6">Choline transporter.</text>
</comment>
<name>A0A9X6NQ65_HYPEX</name>
<dbReference type="Proteomes" id="UP000192578">
    <property type="component" value="Unassembled WGS sequence"/>
</dbReference>
<evidence type="ECO:0000256" key="4">
    <source>
        <dbReference type="ARBA" id="ARBA00022989"/>
    </source>
</evidence>
<feature type="transmembrane region" description="Helical" evidence="6">
    <location>
        <begin position="249"/>
        <end position="270"/>
    </location>
</feature>
<comment type="caution">
    <text evidence="7">The sequence shown here is derived from an EMBL/GenBank/DDBJ whole genome shotgun (WGS) entry which is preliminary data.</text>
</comment>
<evidence type="ECO:0000256" key="1">
    <source>
        <dbReference type="ARBA" id="ARBA00004141"/>
    </source>
</evidence>
<dbReference type="PANTHER" id="PTHR12385:SF12">
    <property type="entry name" value="CHOLINE TRANSPORTER-LIKE PROTEIN"/>
    <property type="match status" value="1"/>
</dbReference>
<evidence type="ECO:0000256" key="6">
    <source>
        <dbReference type="RuleBase" id="RU368066"/>
    </source>
</evidence>
<evidence type="ECO:0000256" key="3">
    <source>
        <dbReference type="ARBA" id="ARBA00022692"/>
    </source>
</evidence>
<feature type="transmembrane region" description="Helical" evidence="6">
    <location>
        <begin position="438"/>
        <end position="470"/>
    </location>
</feature>
<feature type="transmembrane region" description="Helical" evidence="6">
    <location>
        <begin position="609"/>
        <end position="627"/>
    </location>
</feature>
<gene>
    <name evidence="7" type="ORF">BV898_18402</name>
</gene>
<dbReference type="AlphaFoldDB" id="A0A9X6NQ65"/>
<proteinExistence type="inferred from homology"/>
<evidence type="ECO:0000313" key="8">
    <source>
        <dbReference type="Proteomes" id="UP000192578"/>
    </source>
</evidence>
<comment type="similarity">
    <text evidence="2 6">Belongs to the CTL (choline transporter-like) family.</text>
</comment>
<dbReference type="GO" id="GO:0022857">
    <property type="term" value="F:transmembrane transporter activity"/>
    <property type="evidence" value="ECO:0007669"/>
    <property type="project" value="UniProtKB-UniRule"/>
</dbReference>
<evidence type="ECO:0000256" key="2">
    <source>
        <dbReference type="ARBA" id="ARBA00007168"/>
    </source>
</evidence>